<dbReference type="Gene3D" id="3.30.70.1320">
    <property type="entry name" value="Multidrug efflux transporter AcrB pore domain like"/>
    <property type="match status" value="1"/>
</dbReference>
<dbReference type="InterPro" id="IPR001036">
    <property type="entry name" value="Acrflvin-R"/>
</dbReference>
<feature type="transmembrane region" description="Helical" evidence="1">
    <location>
        <begin position="982"/>
        <end position="1003"/>
    </location>
</feature>
<keyword evidence="3" id="KW-1185">Reference proteome</keyword>
<feature type="transmembrane region" description="Helical" evidence="1">
    <location>
        <begin position="1023"/>
        <end position="1053"/>
    </location>
</feature>
<feature type="transmembrane region" description="Helical" evidence="1">
    <location>
        <begin position="447"/>
        <end position="471"/>
    </location>
</feature>
<evidence type="ECO:0000313" key="2">
    <source>
        <dbReference type="EMBL" id="GAK55741.1"/>
    </source>
</evidence>
<name>A0A081BTT6_VECG1</name>
<dbReference type="PANTHER" id="PTHR32063">
    <property type="match status" value="1"/>
</dbReference>
<dbReference type="HOGENOM" id="CLU_002755_1_2_0"/>
<organism evidence="2">
    <name type="scientific">Vecturithrix granuli</name>
    <dbReference type="NCBI Taxonomy" id="1499967"/>
    <lineage>
        <taxon>Bacteria</taxon>
        <taxon>Candidatus Moduliflexota</taxon>
        <taxon>Candidatus Vecturitrichia</taxon>
        <taxon>Candidatus Vecturitrichales</taxon>
        <taxon>Candidatus Vecturitrichaceae</taxon>
        <taxon>Candidatus Vecturithrix</taxon>
    </lineage>
</organism>
<evidence type="ECO:0000313" key="3">
    <source>
        <dbReference type="Proteomes" id="UP000030661"/>
    </source>
</evidence>
<dbReference type="Gene3D" id="1.20.1640.10">
    <property type="entry name" value="Multidrug efflux transporter AcrB transmembrane domain"/>
    <property type="match status" value="2"/>
</dbReference>
<keyword evidence="1" id="KW-1133">Transmembrane helix</keyword>
<feature type="transmembrane region" description="Helical" evidence="1">
    <location>
        <begin position="539"/>
        <end position="560"/>
    </location>
</feature>
<dbReference type="STRING" id="1499967.U27_02699"/>
<evidence type="ECO:0000256" key="1">
    <source>
        <dbReference type="SAM" id="Phobius"/>
    </source>
</evidence>
<dbReference type="SUPFAM" id="SSF82693">
    <property type="entry name" value="Multidrug efflux transporter AcrB pore domain, PN1, PN2, PC1 and PC2 subdomains"/>
    <property type="match status" value="3"/>
</dbReference>
<dbReference type="SUPFAM" id="SSF82714">
    <property type="entry name" value="Multidrug efflux transporter AcrB TolC docking domain, DN and DC subdomains"/>
    <property type="match status" value="2"/>
</dbReference>
<dbReference type="PANTHER" id="PTHR32063:SF0">
    <property type="entry name" value="SWARMING MOTILITY PROTEIN SWRC"/>
    <property type="match status" value="1"/>
</dbReference>
<dbReference type="Proteomes" id="UP000030661">
    <property type="component" value="Unassembled WGS sequence"/>
</dbReference>
<gene>
    <name evidence="2" type="ORF">U27_02699</name>
</gene>
<dbReference type="Gene3D" id="3.30.70.1430">
    <property type="entry name" value="Multidrug efflux transporter AcrB pore domain"/>
    <property type="match status" value="2"/>
</dbReference>
<dbReference type="SUPFAM" id="SSF82866">
    <property type="entry name" value="Multidrug efflux transporter AcrB transmembrane domain"/>
    <property type="match status" value="2"/>
</dbReference>
<protein>
    <submittedName>
        <fullName evidence="2">Acriflavin resistance protein</fullName>
    </submittedName>
</protein>
<feature type="transmembrane region" description="Helical" evidence="1">
    <location>
        <begin position="401"/>
        <end position="426"/>
    </location>
</feature>
<feature type="transmembrane region" description="Helical" evidence="1">
    <location>
        <begin position="907"/>
        <end position="927"/>
    </location>
</feature>
<accession>A0A081BTT6</accession>
<reference evidence="2" key="1">
    <citation type="journal article" date="2015" name="PeerJ">
        <title>First genomic representation of candidate bacterial phylum KSB3 points to enhanced environmental sensing as a trigger of wastewater bulking.</title>
        <authorList>
            <person name="Sekiguchi Y."/>
            <person name="Ohashi A."/>
            <person name="Parks D.H."/>
            <person name="Yamauchi T."/>
            <person name="Tyson G.W."/>
            <person name="Hugenholtz P."/>
        </authorList>
    </citation>
    <scope>NUCLEOTIDE SEQUENCE [LARGE SCALE GENOMIC DNA]</scope>
</reference>
<feature type="transmembrane region" description="Helical" evidence="1">
    <location>
        <begin position="483"/>
        <end position="506"/>
    </location>
</feature>
<dbReference type="Gene3D" id="3.30.70.1440">
    <property type="entry name" value="Multidrug efflux transporter AcrB pore domain"/>
    <property type="match status" value="1"/>
</dbReference>
<proteinExistence type="predicted"/>
<dbReference type="EMBL" id="DF820464">
    <property type="protein sequence ID" value="GAK55741.1"/>
    <property type="molecule type" value="Genomic_DNA"/>
</dbReference>
<dbReference type="eggNOG" id="COG0841">
    <property type="taxonomic scope" value="Bacteria"/>
</dbReference>
<sequence>MKLCLKILKHSHAEVLFHTMVISNFSITHKTTVLILLLIITITGTMAYVTLPREAAPDITFPFIMVMSNYEGVSPSDMESLVTLPLERKLKALTDIKEMTSTSTEGLSQIFLEFETDVDTDTALQKVRDKVDQAKQDLPSDMNDPTITEFSSSDWPIMFVVISGEVGLVKLKKIAEDLEEDIEGVKGVLDAKIVGGREREIRVEYDQDRLAAYGLVMSQVVQTVSNNNQNMPGGSLDIGEARYVLKSPAEFKSPDEIDNLVITVKDGKPIYISDVATIRDTFQDRDSYSRLNGIESISIRITKRAGEHLLRIADEIKDIVEQKRQTLPKQIQITITSDQSDDIHAMVADLENNIVTGLILVLIVIFSSLGLRNAILVALAIPFSMLMSFFILQWLGITLNFVVLFSLILALGMLVDNAIVIVENIYRHHTEERKPLIRAAMEGTAEVAWPVVASTATTVVAFVPLVFWPGIMGEFMGYLPKTLIITLSSSLFVALIITPTLSAMFIKQSKREQRISDREGEQKYGMIIKIYRRLLSFILNYRLLFLFIFFNLLALLIYIFSQSGLGVEMFPDTEPARITASIQAPEGTNIQQTNNFALKAEALITKYGNIEYVTTTVGDDGPNTAEITIDMIDRELRKGSQDKGITDGKIYFRNSNDTMEAIRKDLVASIVGAEVNVDKEEEGPPVGEPVNVEIHGNDYAVMSRIADALKAQIKNLPGIVDLTDDYETGLPEIQVDIDKERAALLGLDAYTIGFMIKGAVNGVEIGKYREGDDEYDIIARLPEEQRQNIQNILRLRIPDNSGNPVPLSSLAEVKTTSGLSAIKHIDQKRVVTVTSNVAKGFNSQQVLGQVQKIAASMQLPEGYTFQYTGENEEMIKSQRFMTQAFVIAILLIALVLVMQFDSILSTFIIMTSVILSLIGVFMGLIITQKPFGVIMTGMGVISLAGVVVNNAIVLIDYINVLRKRGKSCRDAIIAAGCTRLRPVLLTAITTMLGLVPMAIGVSLEIHTFNLKDMIVIGSDSSQWWGAMATTVIFGLLVATVLTLFAVPCLYSLFFERPKKEARFDEISLEELEASYETVK</sequence>
<dbReference type="GO" id="GO:0042910">
    <property type="term" value="F:xenobiotic transmembrane transporter activity"/>
    <property type="evidence" value="ECO:0007669"/>
    <property type="project" value="TreeGrafter"/>
</dbReference>
<feature type="transmembrane region" description="Helical" evidence="1">
    <location>
        <begin position="376"/>
        <end position="395"/>
    </location>
</feature>
<dbReference type="AlphaFoldDB" id="A0A081BTT6"/>
<feature type="transmembrane region" description="Helical" evidence="1">
    <location>
        <begin position="880"/>
        <end position="900"/>
    </location>
</feature>
<dbReference type="Gene3D" id="3.30.2090.10">
    <property type="entry name" value="Multidrug efflux transporter AcrB TolC docking domain, DN and DC subdomains"/>
    <property type="match status" value="2"/>
</dbReference>
<keyword evidence="1" id="KW-0472">Membrane</keyword>
<feature type="transmembrane region" description="Helical" evidence="1">
    <location>
        <begin position="933"/>
        <end position="961"/>
    </location>
</feature>
<dbReference type="InterPro" id="IPR027463">
    <property type="entry name" value="AcrB_DN_DC_subdom"/>
</dbReference>
<dbReference type="Pfam" id="PF00873">
    <property type="entry name" value="ACR_tran"/>
    <property type="match status" value="1"/>
</dbReference>
<feature type="transmembrane region" description="Helical" evidence="1">
    <location>
        <begin position="354"/>
        <end position="371"/>
    </location>
</feature>
<dbReference type="PRINTS" id="PR00702">
    <property type="entry name" value="ACRIFLAVINRP"/>
</dbReference>
<keyword evidence="1" id="KW-0812">Transmembrane</keyword>
<feature type="transmembrane region" description="Helical" evidence="1">
    <location>
        <begin position="33"/>
        <end position="51"/>
    </location>
</feature>
<dbReference type="GO" id="GO:0005886">
    <property type="term" value="C:plasma membrane"/>
    <property type="evidence" value="ECO:0007669"/>
    <property type="project" value="TreeGrafter"/>
</dbReference>